<feature type="domain" description="STAS" evidence="3">
    <location>
        <begin position="2"/>
        <end position="112"/>
    </location>
</feature>
<dbReference type="AlphaFoldDB" id="A0A928KR74"/>
<evidence type="ECO:0000256" key="2">
    <source>
        <dbReference type="RuleBase" id="RU003749"/>
    </source>
</evidence>
<dbReference type="EMBL" id="SVNY01000002">
    <property type="protein sequence ID" value="MBE6833075.1"/>
    <property type="molecule type" value="Genomic_DNA"/>
</dbReference>
<organism evidence="4 5">
    <name type="scientific">Faecalispora sporosphaeroides</name>
    <dbReference type="NCBI Taxonomy" id="1549"/>
    <lineage>
        <taxon>Bacteria</taxon>
        <taxon>Bacillati</taxon>
        <taxon>Bacillota</taxon>
        <taxon>Clostridia</taxon>
        <taxon>Eubacteriales</taxon>
        <taxon>Oscillospiraceae</taxon>
        <taxon>Faecalispora</taxon>
    </lineage>
</organism>
<gene>
    <name evidence="4" type="ORF">E7512_05750</name>
</gene>
<dbReference type="PANTHER" id="PTHR33495:SF2">
    <property type="entry name" value="ANTI-SIGMA FACTOR ANTAGONIST TM_1081-RELATED"/>
    <property type="match status" value="1"/>
</dbReference>
<comment type="similarity">
    <text evidence="1 2">Belongs to the anti-sigma-factor antagonist family.</text>
</comment>
<comment type="caution">
    <text evidence="4">The sequence shown here is derived from an EMBL/GenBank/DDBJ whole genome shotgun (WGS) entry which is preliminary data.</text>
</comment>
<proteinExistence type="inferred from homology"/>
<protein>
    <recommendedName>
        <fullName evidence="2">Anti-sigma factor antagonist</fullName>
    </recommendedName>
</protein>
<evidence type="ECO:0000259" key="3">
    <source>
        <dbReference type="PROSITE" id="PS50801"/>
    </source>
</evidence>
<sequence>MNDVRLILKEGTLTALLSGEIDHHNARGIREAIDETAGKTKPKELILDFSRVQFMDSSGVGLIMGRYRLMQVLGGSVTIANLPPKVEKVVSMAGLDKLVKFEKGVVYRETDE</sequence>
<dbReference type="SUPFAM" id="SSF52091">
    <property type="entry name" value="SpoIIaa-like"/>
    <property type="match status" value="1"/>
</dbReference>
<name>A0A928KR74_9FIRM</name>
<evidence type="ECO:0000313" key="5">
    <source>
        <dbReference type="Proteomes" id="UP000754750"/>
    </source>
</evidence>
<dbReference type="InterPro" id="IPR003658">
    <property type="entry name" value="Anti-sigma_ant"/>
</dbReference>
<accession>A0A928KR74</accession>
<dbReference type="Gene3D" id="3.30.750.24">
    <property type="entry name" value="STAS domain"/>
    <property type="match status" value="1"/>
</dbReference>
<dbReference type="CDD" id="cd07043">
    <property type="entry name" value="STAS_anti-anti-sigma_factors"/>
    <property type="match status" value="1"/>
</dbReference>
<evidence type="ECO:0000256" key="1">
    <source>
        <dbReference type="ARBA" id="ARBA00009013"/>
    </source>
</evidence>
<dbReference type="PANTHER" id="PTHR33495">
    <property type="entry name" value="ANTI-SIGMA FACTOR ANTAGONIST TM_1081-RELATED-RELATED"/>
    <property type="match status" value="1"/>
</dbReference>
<dbReference type="Proteomes" id="UP000754750">
    <property type="component" value="Unassembled WGS sequence"/>
</dbReference>
<dbReference type="Pfam" id="PF01740">
    <property type="entry name" value="STAS"/>
    <property type="match status" value="1"/>
</dbReference>
<dbReference type="RefSeq" id="WP_009063040.1">
    <property type="nucleotide sequence ID" value="NZ_JBKWRC010000001.1"/>
</dbReference>
<dbReference type="PROSITE" id="PS50801">
    <property type="entry name" value="STAS"/>
    <property type="match status" value="1"/>
</dbReference>
<dbReference type="GO" id="GO:0043856">
    <property type="term" value="F:anti-sigma factor antagonist activity"/>
    <property type="evidence" value="ECO:0007669"/>
    <property type="project" value="InterPro"/>
</dbReference>
<dbReference type="NCBIfam" id="TIGR00377">
    <property type="entry name" value="ant_ant_sig"/>
    <property type="match status" value="1"/>
</dbReference>
<reference evidence="4" key="1">
    <citation type="submission" date="2019-04" db="EMBL/GenBank/DDBJ databases">
        <title>Evolution of Biomass-Degrading Anaerobic Consortia Revealed by Metagenomics.</title>
        <authorList>
            <person name="Peng X."/>
        </authorList>
    </citation>
    <scope>NUCLEOTIDE SEQUENCE</scope>
    <source>
        <strain evidence="4">SIG551</strain>
    </source>
</reference>
<dbReference type="InterPro" id="IPR002645">
    <property type="entry name" value="STAS_dom"/>
</dbReference>
<evidence type="ECO:0000313" key="4">
    <source>
        <dbReference type="EMBL" id="MBE6833075.1"/>
    </source>
</evidence>
<dbReference type="InterPro" id="IPR036513">
    <property type="entry name" value="STAS_dom_sf"/>
</dbReference>